<name>A0A225AR66_TALAT</name>
<keyword evidence="2" id="KW-0472">Membrane</keyword>
<evidence type="ECO:0000256" key="1">
    <source>
        <dbReference type="ARBA" id="ARBA00022801"/>
    </source>
</evidence>
<dbReference type="PANTHER" id="PTHR48081">
    <property type="entry name" value="AB HYDROLASE SUPERFAMILY PROTEIN C4A8.06C"/>
    <property type="match status" value="1"/>
</dbReference>
<dbReference type="GO" id="GO:0016787">
    <property type="term" value="F:hydrolase activity"/>
    <property type="evidence" value="ECO:0007669"/>
    <property type="project" value="UniProtKB-KW"/>
</dbReference>
<sequence length="403" mass="44750">MAHPTMKKEEFLRIQPHTNELILAHGSKKSPYSQRSSMTLSEILDLPIALFSLPIVGFLALLTGPFRARKQKFNPKQSIAASLLLHVGYAVLRRSLLPSTITTYKFFIWGHGLKDQSIALGEGATGHWLGNPNAKNVLIWIHEILELKHEVGGGWAVPANRGYFAFFHKFLKEMRAAGKDIAVFAVAYTLAPKAVYPTQFRQSVTAVRYILEKTDRKASNVYLGGDSAGGNLVLAVLSHIAHPHPEIEPLKLAAGEEIGGATLLSPWSSLETTFPPLETEPLGDLIHPGCARPWAGSYLADRERDNYTDPRLAPIGWWHDVPIKHVLVTAGGYELLLPFIEDFADRLIEGLGEGKVEYFVGPREAHVAPMFNLLLGDRAETEQGKRIKTFYREVINNDRLPSL</sequence>
<evidence type="ECO:0000256" key="2">
    <source>
        <dbReference type="SAM" id="Phobius"/>
    </source>
</evidence>
<proteinExistence type="predicted"/>
<dbReference type="InterPro" id="IPR029058">
    <property type="entry name" value="AB_hydrolase_fold"/>
</dbReference>
<feature type="transmembrane region" description="Helical" evidence="2">
    <location>
        <begin position="46"/>
        <end position="66"/>
    </location>
</feature>
<evidence type="ECO:0000313" key="4">
    <source>
        <dbReference type="EMBL" id="OKL61993.1"/>
    </source>
</evidence>
<keyword evidence="2" id="KW-1133">Transmembrane helix</keyword>
<dbReference type="GeneID" id="31002298"/>
<dbReference type="Proteomes" id="UP000214365">
    <property type="component" value="Unassembled WGS sequence"/>
</dbReference>
<dbReference type="InterPro" id="IPR050300">
    <property type="entry name" value="GDXG_lipolytic_enzyme"/>
</dbReference>
<dbReference type="Gene3D" id="3.40.50.1820">
    <property type="entry name" value="alpha/beta hydrolase"/>
    <property type="match status" value="1"/>
</dbReference>
<evidence type="ECO:0000313" key="5">
    <source>
        <dbReference type="Proteomes" id="UP000214365"/>
    </source>
</evidence>
<protein>
    <recommendedName>
        <fullName evidence="3">Alpha/beta hydrolase fold-3 domain-containing protein</fullName>
    </recommendedName>
</protein>
<keyword evidence="1" id="KW-0378">Hydrolase</keyword>
<keyword evidence="5" id="KW-1185">Reference proteome</keyword>
<dbReference type="STRING" id="1441469.A0A225AR66"/>
<dbReference type="SUPFAM" id="SSF53474">
    <property type="entry name" value="alpha/beta-Hydrolases"/>
    <property type="match status" value="1"/>
</dbReference>
<dbReference type="OrthoDB" id="2152029at2759"/>
<dbReference type="RefSeq" id="XP_020122114.1">
    <property type="nucleotide sequence ID" value="XM_020264597.1"/>
</dbReference>
<dbReference type="PANTHER" id="PTHR48081:SF21">
    <property type="entry name" value="LIPASE_THIOESTERASE FAMILY PROTEIN (AFU_ORTHOLOGUE AFUA_8G02590)"/>
    <property type="match status" value="1"/>
</dbReference>
<dbReference type="Pfam" id="PF07859">
    <property type="entry name" value="Abhydrolase_3"/>
    <property type="match status" value="1"/>
</dbReference>
<comment type="caution">
    <text evidence="4">The sequence shown here is derived from an EMBL/GenBank/DDBJ whole genome shotgun (WGS) entry which is preliminary data.</text>
</comment>
<accession>A0A225AR66</accession>
<organism evidence="4 5">
    <name type="scientific">Talaromyces atroroseus</name>
    <dbReference type="NCBI Taxonomy" id="1441469"/>
    <lineage>
        <taxon>Eukaryota</taxon>
        <taxon>Fungi</taxon>
        <taxon>Dikarya</taxon>
        <taxon>Ascomycota</taxon>
        <taxon>Pezizomycotina</taxon>
        <taxon>Eurotiomycetes</taxon>
        <taxon>Eurotiomycetidae</taxon>
        <taxon>Eurotiales</taxon>
        <taxon>Trichocomaceae</taxon>
        <taxon>Talaromyces</taxon>
        <taxon>Talaromyces sect. Trachyspermi</taxon>
    </lineage>
</organism>
<feature type="domain" description="Alpha/beta hydrolase fold-3" evidence="3">
    <location>
        <begin position="152"/>
        <end position="367"/>
    </location>
</feature>
<dbReference type="InterPro" id="IPR013094">
    <property type="entry name" value="AB_hydrolase_3"/>
</dbReference>
<evidence type="ECO:0000259" key="3">
    <source>
        <dbReference type="Pfam" id="PF07859"/>
    </source>
</evidence>
<dbReference type="EMBL" id="LFMY01000003">
    <property type="protein sequence ID" value="OKL61993.1"/>
    <property type="molecule type" value="Genomic_DNA"/>
</dbReference>
<dbReference type="AlphaFoldDB" id="A0A225AR66"/>
<reference evidence="4 5" key="1">
    <citation type="submission" date="2015-06" db="EMBL/GenBank/DDBJ databases">
        <title>Talaromyces atroroseus IBT 11181 draft genome.</title>
        <authorList>
            <person name="Rasmussen K.B."/>
            <person name="Rasmussen S."/>
            <person name="Petersen B."/>
            <person name="Sicheritz-Ponten T."/>
            <person name="Mortensen U.H."/>
            <person name="Thrane U."/>
        </authorList>
    </citation>
    <scope>NUCLEOTIDE SEQUENCE [LARGE SCALE GENOMIC DNA]</scope>
    <source>
        <strain evidence="4 5">IBT 11181</strain>
    </source>
</reference>
<gene>
    <name evidence="4" type="ORF">UA08_02543</name>
</gene>
<keyword evidence="2" id="KW-0812">Transmembrane</keyword>